<feature type="compositionally biased region" description="Basic and acidic residues" evidence="5">
    <location>
        <begin position="308"/>
        <end position="317"/>
    </location>
</feature>
<proteinExistence type="predicted"/>
<evidence type="ECO:0000256" key="1">
    <source>
        <dbReference type="ARBA" id="ARBA00004316"/>
    </source>
</evidence>
<feature type="region of interest" description="Disordered" evidence="5">
    <location>
        <begin position="1102"/>
        <end position="1188"/>
    </location>
</feature>
<dbReference type="InterPro" id="IPR001202">
    <property type="entry name" value="WW_dom"/>
</dbReference>
<keyword evidence="4" id="KW-0966">Cell projection</keyword>
<dbReference type="InterPro" id="IPR050576">
    <property type="entry name" value="Cilia_flagella_integrity"/>
</dbReference>
<dbReference type="PANTHER" id="PTHR45973">
    <property type="entry name" value="PROTEIN PHOSPHATASE 1 REGULATORY SUBUNIT SDS22-RELATED"/>
    <property type="match status" value="1"/>
</dbReference>
<evidence type="ECO:0000313" key="8">
    <source>
        <dbReference type="EMBL" id="RHY30732.1"/>
    </source>
</evidence>
<dbReference type="PROSITE" id="PS01159">
    <property type="entry name" value="WW_DOMAIN_1"/>
    <property type="match status" value="1"/>
</dbReference>
<feature type="compositionally biased region" description="Acidic residues" evidence="5">
    <location>
        <begin position="1158"/>
        <end position="1182"/>
    </location>
</feature>
<accession>A0A418AYT6</accession>
<feature type="region of interest" description="Disordered" evidence="5">
    <location>
        <begin position="237"/>
        <end position="324"/>
    </location>
</feature>
<feature type="domain" description="EF-hand" evidence="7">
    <location>
        <begin position="135"/>
        <end position="170"/>
    </location>
</feature>
<feature type="region of interest" description="Disordered" evidence="5">
    <location>
        <begin position="632"/>
        <end position="710"/>
    </location>
</feature>
<gene>
    <name evidence="8" type="ORF">DYB32_004058</name>
</gene>
<keyword evidence="3" id="KW-0677">Repeat</keyword>
<feature type="compositionally biased region" description="Acidic residues" evidence="5">
    <location>
        <begin position="1311"/>
        <end position="1327"/>
    </location>
</feature>
<feature type="compositionally biased region" description="Acidic residues" evidence="5">
    <location>
        <begin position="1122"/>
        <end position="1131"/>
    </location>
</feature>
<dbReference type="Gene3D" id="3.80.10.10">
    <property type="entry name" value="Ribonuclease Inhibitor"/>
    <property type="match status" value="1"/>
</dbReference>
<comment type="subcellular location">
    <subcellularLocation>
        <location evidence="1">Cell projection</location>
    </subcellularLocation>
</comment>
<dbReference type="InterPro" id="IPR032675">
    <property type="entry name" value="LRR_dom_sf"/>
</dbReference>
<evidence type="ECO:0008006" key="10">
    <source>
        <dbReference type="Google" id="ProtNLM"/>
    </source>
</evidence>
<feature type="compositionally biased region" description="Acidic residues" evidence="5">
    <location>
        <begin position="1264"/>
        <end position="1278"/>
    </location>
</feature>
<dbReference type="PROSITE" id="PS50020">
    <property type="entry name" value="WW_DOMAIN_2"/>
    <property type="match status" value="1"/>
</dbReference>
<sequence length="1327" mass="144129">MSRPPSSNDDMRCQCNSVAAFRVSHYSKLPEKGGGRESAPAMDISRISQLGKLFRKKKGLDLRPQSVYDLQKYARLRSISTQKDITTMDFREERITDDHVLALVETLLAMPLVSSLDLRDNLITEKYMTVLSREDKRLEIQAVLVQIDYNESGGVDEGELRVALKLCGGEEPTKKDLAYFSDQLNAMTWQADGGFNARSCLETLLLAKYAKSPSKKDTAGMPPWDSLVQIRHAELVKPNGPPIETSVARTAPSKPESPVEASSPKPADDPSSAASSPEVRRRSSPNLKSLLQETILTDREDEDGIPMDTKDVLHDEPVVDDGPCAPFEDNALEVGGASVDGGEVACYDDEEQLETNDATPVDQEKFEEKRNEDSVEQYVDNPVDFMDDSTPAKSVAFAFDDEPTSLIDTDGPLVVTETPSQVAEQDVDDMVLAEECLASDVVVLQHTRTAAKLKHNEIRTGMSLSRAFDSIDFVNVVALILSHNLLESVAFLRAVLDLSKNQFKSICGIEHMTRLRALSFEGNSIRCAKNLECLERLENLTHLNIDENPVVSQGQHRKNSAHILNIIPTLRSLGCIHLASLIVKDKKKLPPEGGLASTSPKKSIFDFLQHPRPWVDSACDLLGLVCDAPPVRQSPKVSRAHQKNKDEQRSKAPVHHVAPKVPPPSSPKPPTAKSTVSFSSQQKKAIALSTPRPPAADAKGPPSVLCHPPRPTRVVTDVKVNVAAVPLTKNFLQPTKASLYNVAEQKQAREKAKAKKKKPPNALYKRLKRRENQLRHVVATSPVKLVLAETQIVESPPPAPTICILNHPTAQVMDILTSSPVRPGPIAVTSTDKFLAQIRLNEFITLVTEAHVTASTALDVLLGLCERSRDMGRFTTYTANLESLDIFADVVISPSTQAVLDTAMVESPTQPLPIVALLHELQLVKQTLKTLVHHVTTSTATLGSTELRSMCATIRAGQLGHLLPQSLPVHDKTDPPPSIDLSIRSSPTIATSLDLLSPVHSAEVLAEKSPVDAAFGLDERENDDDFLADAATVLASPNKTEISPVDGPAAAPKETILSAIHDSLAWNSADDRTCTFGPLPSPSTALDDGAATDVFTFEDDPSVEDTLEQAPPTAPSHRSESEVSDAIDLDGDAIRAPSPALDDSETQVVQGDAAEPTTVEEDQADDGEEAVDPGDAGLDVDDGDRSVEMDGNADIEVEYEEEDDEEEEALTFGDWEQGFDEASNHHYWFNNVTEESSWTPPEGWPHPLVVHEVAADHDGDEMVDNGEVAAAEDAEEPGDGAAHDEADDAEMSLEARIAMALGDGSTSPAGDNDDDDFDFDDDALPDL</sequence>
<evidence type="ECO:0000256" key="3">
    <source>
        <dbReference type="ARBA" id="ARBA00022737"/>
    </source>
</evidence>
<dbReference type="EMBL" id="QUSY01000280">
    <property type="protein sequence ID" value="RHY30732.1"/>
    <property type="molecule type" value="Genomic_DNA"/>
</dbReference>
<dbReference type="PROSITE" id="PS50222">
    <property type="entry name" value="EF_HAND_2"/>
    <property type="match status" value="1"/>
</dbReference>
<reference evidence="8 9" key="1">
    <citation type="submission" date="2018-08" db="EMBL/GenBank/DDBJ databases">
        <title>Aphanomyces genome sequencing and annotation.</title>
        <authorList>
            <person name="Minardi D."/>
            <person name="Oidtmann B."/>
            <person name="Van Der Giezen M."/>
            <person name="Studholme D.J."/>
        </authorList>
    </citation>
    <scope>NUCLEOTIDE SEQUENCE [LARGE SCALE GENOMIC DNA]</scope>
    <source>
        <strain evidence="8 9">NJM0002</strain>
    </source>
</reference>
<protein>
    <recommendedName>
        <fullName evidence="10">WW domain-containing protein</fullName>
    </recommendedName>
</protein>
<dbReference type="Gene3D" id="2.20.70.10">
    <property type="match status" value="1"/>
</dbReference>
<feature type="compositionally biased region" description="Polar residues" evidence="5">
    <location>
        <begin position="284"/>
        <end position="295"/>
    </location>
</feature>
<feature type="domain" description="WW" evidence="6">
    <location>
        <begin position="1215"/>
        <end position="1243"/>
    </location>
</feature>
<feature type="region of interest" description="Disordered" evidence="5">
    <location>
        <begin position="355"/>
        <end position="374"/>
    </location>
</feature>
<name>A0A418AYT6_9STRA</name>
<evidence type="ECO:0000256" key="5">
    <source>
        <dbReference type="SAM" id="MobiDB-lite"/>
    </source>
</evidence>
<evidence type="ECO:0000259" key="6">
    <source>
        <dbReference type="PROSITE" id="PS50020"/>
    </source>
</evidence>
<dbReference type="SUPFAM" id="SSF52047">
    <property type="entry name" value="RNI-like"/>
    <property type="match status" value="1"/>
</dbReference>
<dbReference type="SUPFAM" id="SSF52058">
    <property type="entry name" value="L domain-like"/>
    <property type="match status" value="1"/>
</dbReference>
<keyword evidence="2" id="KW-0433">Leucine-rich repeat</keyword>
<comment type="caution">
    <text evidence="8">The sequence shown here is derived from an EMBL/GenBank/DDBJ whole genome shotgun (WGS) entry which is preliminary data.</text>
</comment>
<feature type="compositionally biased region" description="Low complexity" evidence="5">
    <location>
        <begin position="261"/>
        <end position="277"/>
    </location>
</feature>
<dbReference type="VEuPathDB" id="FungiDB:H310_07120"/>
<keyword evidence="9" id="KW-1185">Reference proteome</keyword>
<evidence type="ECO:0000313" key="9">
    <source>
        <dbReference type="Proteomes" id="UP000285060"/>
    </source>
</evidence>
<evidence type="ECO:0000256" key="2">
    <source>
        <dbReference type="ARBA" id="ARBA00022614"/>
    </source>
</evidence>
<dbReference type="GO" id="GO:0005509">
    <property type="term" value="F:calcium ion binding"/>
    <property type="evidence" value="ECO:0007669"/>
    <property type="project" value="InterPro"/>
</dbReference>
<feature type="region of interest" description="Disordered" evidence="5">
    <location>
        <begin position="1264"/>
        <end position="1327"/>
    </location>
</feature>
<organism evidence="8 9">
    <name type="scientific">Aphanomyces invadans</name>
    <dbReference type="NCBI Taxonomy" id="157072"/>
    <lineage>
        <taxon>Eukaryota</taxon>
        <taxon>Sar</taxon>
        <taxon>Stramenopiles</taxon>
        <taxon>Oomycota</taxon>
        <taxon>Saprolegniomycetes</taxon>
        <taxon>Saprolegniales</taxon>
        <taxon>Verrucalvaceae</taxon>
        <taxon>Aphanomyces</taxon>
    </lineage>
</organism>
<feature type="compositionally biased region" description="Pro residues" evidence="5">
    <location>
        <begin position="660"/>
        <end position="670"/>
    </location>
</feature>
<evidence type="ECO:0000259" key="7">
    <source>
        <dbReference type="PROSITE" id="PS50222"/>
    </source>
</evidence>
<evidence type="ECO:0000256" key="4">
    <source>
        <dbReference type="ARBA" id="ARBA00023273"/>
    </source>
</evidence>
<feature type="compositionally biased region" description="Basic and acidic residues" evidence="5">
    <location>
        <begin position="362"/>
        <end position="373"/>
    </location>
</feature>
<dbReference type="InterPro" id="IPR002048">
    <property type="entry name" value="EF_hand_dom"/>
</dbReference>
<dbReference type="PANTHER" id="PTHR45973:SF9">
    <property type="entry name" value="LEUCINE-RICH REPEAT-CONTAINING PROTEIN 46"/>
    <property type="match status" value="1"/>
</dbReference>
<dbReference type="Proteomes" id="UP000285060">
    <property type="component" value="Unassembled WGS sequence"/>
</dbReference>